<name>A0A820KLX9_9BILA</name>
<reference evidence="2" key="1">
    <citation type="submission" date="2021-02" db="EMBL/GenBank/DDBJ databases">
        <authorList>
            <person name="Nowell W R."/>
        </authorList>
    </citation>
    <scope>NUCLEOTIDE SEQUENCE</scope>
</reference>
<evidence type="ECO:0000313" key="3">
    <source>
        <dbReference type="Proteomes" id="UP000663874"/>
    </source>
</evidence>
<gene>
    <name evidence="2" type="ORF">FNK824_LOCUS42142</name>
</gene>
<proteinExistence type="predicted"/>
<evidence type="ECO:0000256" key="1">
    <source>
        <dbReference type="SAM" id="MobiDB-lite"/>
    </source>
</evidence>
<sequence length="22" mass="2363">MEFLPDALIGDNVTDAKPMAIT</sequence>
<protein>
    <submittedName>
        <fullName evidence="2">Uncharacterized protein</fullName>
    </submittedName>
</protein>
<dbReference type="AlphaFoldDB" id="A0A820KLX9"/>
<feature type="non-terminal residue" evidence="2">
    <location>
        <position position="22"/>
    </location>
</feature>
<feature type="region of interest" description="Disordered" evidence="1">
    <location>
        <begin position="1"/>
        <end position="22"/>
    </location>
</feature>
<accession>A0A820KLX9</accession>
<organism evidence="2 3">
    <name type="scientific">Rotaria sordida</name>
    <dbReference type="NCBI Taxonomy" id="392033"/>
    <lineage>
        <taxon>Eukaryota</taxon>
        <taxon>Metazoa</taxon>
        <taxon>Spiralia</taxon>
        <taxon>Gnathifera</taxon>
        <taxon>Rotifera</taxon>
        <taxon>Eurotatoria</taxon>
        <taxon>Bdelloidea</taxon>
        <taxon>Philodinida</taxon>
        <taxon>Philodinidae</taxon>
        <taxon>Rotaria</taxon>
    </lineage>
</organism>
<dbReference type="Proteomes" id="UP000663874">
    <property type="component" value="Unassembled WGS sequence"/>
</dbReference>
<comment type="caution">
    <text evidence="2">The sequence shown here is derived from an EMBL/GenBank/DDBJ whole genome shotgun (WGS) entry which is preliminary data.</text>
</comment>
<evidence type="ECO:0000313" key="2">
    <source>
        <dbReference type="EMBL" id="CAF4344817.1"/>
    </source>
</evidence>
<dbReference type="EMBL" id="CAJOBE010046918">
    <property type="protein sequence ID" value="CAF4344817.1"/>
    <property type="molecule type" value="Genomic_DNA"/>
</dbReference>